<gene>
    <name evidence="2" type="ORF">UFOPK2399_01341</name>
</gene>
<sequence>MKLQHVTVPIPHDGGDAARAFYGGLLGLEERDVLPALDPSRFIWFRVGGERELHLMLTDEPPPERPHFCLVTETLEEHAALRARLEGSGVATRDGTQLVGRLRFTCRDPFGNLIELAHLLD</sequence>
<proteinExistence type="predicted"/>
<dbReference type="Gene3D" id="3.10.180.10">
    <property type="entry name" value="2,3-Dihydroxybiphenyl 1,2-Dioxygenase, domain 1"/>
    <property type="match status" value="1"/>
</dbReference>
<dbReference type="EMBL" id="CAEZXP010000004">
    <property type="protein sequence ID" value="CAB4700776.1"/>
    <property type="molecule type" value="Genomic_DNA"/>
</dbReference>
<dbReference type="PANTHER" id="PTHR39175:SF1">
    <property type="entry name" value="FAMILY PROTEIN, PUTATIVE (AFU_ORTHOLOGUE AFUA_3G15060)-RELATED"/>
    <property type="match status" value="1"/>
</dbReference>
<dbReference type="Pfam" id="PF00903">
    <property type="entry name" value="Glyoxalase"/>
    <property type="match status" value="1"/>
</dbReference>
<dbReference type="PROSITE" id="PS51819">
    <property type="entry name" value="VOC"/>
    <property type="match status" value="1"/>
</dbReference>
<feature type="domain" description="VOC" evidence="1">
    <location>
        <begin position="2"/>
        <end position="119"/>
    </location>
</feature>
<evidence type="ECO:0000259" key="1">
    <source>
        <dbReference type="PROSITE" id="PS51819"/>
    </source>
</evidence>
<dbReference type="InterPro" id="IPR004360">
    <property type="entry name" value="Glyas_Fos-R_dOase_dom"/>
</dbReference>
<dbReference type="AlphaFoldDB" id="A0A6J6PQL6"/>
<dbReference type="InterPro" id="IPR037523">
    <property type="entry name" value="VOC_core"/>
</dbReference>
<evidence type="ECO:0000313" key="2">
    <source>
        <dbReference type="EMBL" id="CAB4700776.1"/>
    </source>
</evidence>
<protein>
    <submittedName>
        <fullName evidence="2">Unannotated protein</fullName>
    </submittedName>
</protein>
<reference evidence="2" key="1">
    <citation type="submission" date="2020-05" db="EMBL/GenBank/DDBJ databases">
        <authorList>
            <person name="Chiriac C."/>
            <person name="Salcher M."/>
            <person name="Ghai R."/>
            <person name="Kavagutti S V."/>
        </authorList>
    </citation>
    <scope>NUCLEOTIDE SEQUENCE</scope>
</reference>
<dbReference type="SUPFAM" id="SSF54593">
    <property type="entry name" value="Glyoxalase/Bleomycin resistance protein/Dihydroxybiphenyl dioxygenase"/>
    <property type="match status" value="1"/>
</dbReference>
<dbReference type="PANTHER" id="PTHR39175">
    <property type="entry name" value="FAMILY PROTEIN, PUTATIVE (AFU_ORTHOLOGUE AFUA_3G15060)-RELATED"/>
    <property type="match status" value="1"/>
</dbReference>
<dbReference type="InterPro" id="IPR029068">
    <property type="entry name" value="Glyas_Bleomycin-R_OHBP_Dase"/>
</dbReference>
<accession>A0A6J6PQL6</accession>
<organism evidence="2">
    <name type="scientific">freshwater metagenome</name>
    <dbReference type="NCBI Taxonomy" id="449393"/>
    <lineage>
        <taxon>unclassified sequences</taxon>
        <taxon>metagenomes</taxon>
        <taxon>ecological metagenomes</taxon>
    </lineage>
</organism>
<name>A0A6J6PQL6_9ZZZZ</name>